<dbReference type="STRING" id="1129794.C427_3529"/>
<reference evidence="2 3" key="1">
    <citation type="journal article" date="2013" name="Genome Announc.">
        <title>Complete Genome Sequence of Glaciecola psychrophila Strain 170T.</title>
        <authorList>
            <person name="Yin J."/>
            <person name="Chen J."/>
            <person name="Liu G."/>
            <person name="Yu Y."/>
            <person name="Song L."/>
            <person name="Wang X."/>
            <person name="Qu X."/>
        </authorList>
    </citation>
    <scope>NUCLEOTIDE SEQUENCE [LARGE SCALE GENOMIC DNA]</scope>
    <source>
        <strain evidence="2 3">170</strain>
    </source>
</reference>
<organism evidence="2 3">
    <name type="scientific">Paraglaciecola psychrophila 170</name>
    <dbReference type="NCBI Taxonomy" id="1129794"/>
    <lineage>
        <taxon>Bacteria</taxon>
        <taxon>Pseudomonadati</taxon>
        <taxon>Pseudomonadota</taxon>
        <taxon>Gammaproteobacteria</taxon>
        <taxon>Alteromonadales</taxon>
        <taxon>Alteromonadaceae</taxon>
        <taxon>Paraglaciecola</taxon>
    </lineage>
</organism>
<dbReference type="InterPro" id="IPR002925">
    <property type="entry name" value="Dienelactn_hydro"/>
</dbReference>
<proteinExistence type="predicted"/>
<sequence>MIIQHHVKDIQTETGLMRTSIFRPSMDGKYPAIVFYSEIFQETTPITRSAQILASHGFVVLVPEIFHELNPLGTVLAYDDIGKDKGNADKFTKPLEHHDSDTQAMLKFAQQQTYCSGKVGVMGVCIGGHLAFRAALNIQITGAFCLYPTDIHSNALPCKDANDSLTRSGDIHCPMVLVFGKQDPHVPAEGRLLIHQTLSKNACDFSWHEVNAQHAFMRDEGDRYDAAIALQMYKMAIDFFTILCAHNPTMPHSFALTWLKLNTCLWLVLYPLHSRAVTEDQFSVHGLSAFEEDKATILESWLTQGVNATRATLGILPTPLSLHLYPRKSNQPVPWAYTRREGKGSVHFHVDARFGLTKFVDD</sequence>
<dbReference type="EMBL" id="CP003837">
    <property type="protein sequence ID" value="AGH45637.1"/>
    <property type="molecule type" value="Genomic_DNA"/>
</dbReference>
<dbReference type="GO" id="GO:0016787">
    <property type="term" value="F:hydrolase activity"/>
    <property type="evidence" value="ECO:0007669"/>
    <property type="project" value="UniProtKB-KW"/>
</dbReference>
<dbReference type="SUPFAM" id="SSF53474">
    <property type="entry name" value="alpha/beta-Hydrolases"/>
    <property type="match status" value="1"/>
</dbReference>
<gene>
    <name evidence="2" type="ORF">C427_3529</name>
</gene>
<dbReference type="KEGG" id="gps:C427_3529"/>
<evidence type="ECO:0000313" key="2">
    <source>
        <dbReference type="EMBL" id="AGH45637.1"/>
    </source>
</evidence>
<keyword evidence="3" id="KW-1185">Reference proteome</keyword>
<feature type="domain" description="Dienelactone hydrolase" evidence="1">
    <location>
        <begin position="18"/>
        <end position="241"/>
    </location>
</feature>
<accession>M4S4Q8</accession>
<dbReference type="PANTHER" id="PTHR47562:SF2">
    <property type="entry name" value="CARBOXYMETHYLENEBUTENOLIDASE-RELATED"/>
    <property type="match status" value="1"/>
</dbReference>
<dbReference type="Proteomes" id="UP000011864">
    <property type="component" value="Chromosome"/>
</dbReference>
<dbReference type="InterPro" id="IPR029058">
    <property type="entry name" value="AB_hydrolase_fold"/>
</dbReference>
<name>M4S4Q8_9ALTE</name>
<dbReference type="Gene3D" id="3.40.50.1820">
    <property type="entry name" value="alpha/beta hydrolase"/>
    <property type="match status" value="1"/>
</dbReference>
<evidence type="ECO:0000313" key="3">
    <source>
        <dbReference type="Proteomes" id="UP000011864"/>
    </source>
</evidence>
<evidence type="ECO:0000259" key="1">
    <source>
        <dbReference type="Pfam" id="PF01738"/>
    </source>
</evidence>
<dbReference type="HOGENOM" id="CLU_764723_0_0_6"/>
<dbReference type="AlphaFoldDB" id="M4S4Q8"/>
<dbReference type="PATRIC" id="fig|1129794.4.peg.3511"/>
<protein>
    <submittedName>
        <fullName evidence="2">Dienelactone hydrolase</fullName>
    </submittedName>
</protein>
<dbReference type="eggNOG" id="COG0412">
    <property type="taxonomic scope" value="Bacteria"/>
</dbReference>
<keyword evidence="2" id="KW-0378">Hydrolase</keyword>
<dbReference type="PANTHER" id="PTHR47562">
    <property type="match status" value="1"/>
</dbReference>
<dbReference type="Pfam" id="PF01738">
    <property type="entry name" value="DLH"/>
    <property type="match status" value="1"/>
</dbReference>